<dbReference type="Pfam" id="PF08267">
    <property type="entry name" value="Meth_synt_1"/>
    <property type="match status" value="1"/>
</dbReference>
<proteinExistence type="predicted"/>
<dbReference type="Proteomes" id="UP000321822">
    <property type="component" value="Unassembled WGS sequence"/>
</dbReference>
<dbReference type="GO" id="GO:0008652">
    <property type="term" value="P:amino acid biosynthetic process"/>
    <property type="evidence" value="ECO:0007669"/>
    <property type="project" value="InterPro"/>
</dbReference>
<evidence type="ECO:0000259" key="1">
    <source>
        <dbReference type="Pfam" id="PF08267"/>
    </source>
</evidence>
<name>A0A5C6QIR2_9GAMM</name>
<dbReference type="EMBL" id="VOLT01000004">
    <property type="protein sequence ID" value="TWX68895.1"/>
    <property type="molecule type" value="Genomic_DNA"/>
</dbReference>
<dbReference type="InterPro" id="IPR013215">
    <property type="entry name" value="Cbl-indep_Met_Synth_N"/>
</dbReference>
<evidence type="ECO:0000313" key="3">
    <source>
        <dbReference type="Proteomes" id="UP000321822"/>
    </source>
</evidence>
<dbReference type="GO" id="GO:0008270">
    <property type="term" value="F:zinc ion binding"/>
    <property type="evidence" value="ECO:0007669"/>
    <property type="project" value="InterPro"/>
</dbReference>
<reference evidence="2 3" key="1">
    <citation type="submission" date="2019-07" db="EMBL/GenBank/DDBJ databases">
        <title>Genomes of sea-ice associated Colwellia species.</title>
        <authorList>
            <person name="Bowman J.P."/>
        </authorList>
    </citation>
    <scope>NUCLEOTIDE SEQUENCE [LARGE SCALE GENOMIC DNA]</scope>
    <source>
        <strain evidence="2 3">ACAM 459</strain>
    </source>
</reference>
<sequence>MGVERQIHYLGFPRTDAKCELKFSLEKYWRGDLSQTNFLTECQSRRQQN</sequence>
<dbReference type="GO" id="GO:0003871">
    <property type="term" value="F:5-methyltetrahydropteroyltriglutamate-homocysteine S-methyltransferase activity"/>
    <property type="evidence" value="ECO:0007669"/>
    <property type="project" value="InterPro"/>
</dbReference>
<keyword evidence="3" id="KW-1185">Reference proteome</keyword>
<dbReference type="Gene3D" id="3.20.20.210">
    <property type="match status" value="1"/>
</dbReference>
<gene>
    <name evidence="2" type="ORF">ESZ36_09155</name>
</gene>
<protein>
    <recommendedName>
        <fullName evidence="1">Cobalamin-independent methionine synthase MetE N-terminal domain-containing protein</fullName>
    </recommendedName>
</protein>
<accession>A0A5C6QIR2</accession>
<feature type="domain" description="Cobalamin-independent methionine synthase MetE N-terminal" evidence="1">
    <location>
        <begin position="7"/>
        <end position="48"/>
    </location>
</feature>
<organism evidence="2 3">
    <name type="scientific">Colwellia demingiae</name>
    <dbReference type="NCBI Taxonomy" id="89401"/>
    <lineage>
        <taxon>Bacteria</taxon>
        <taxon>Pseudomonadati</taxon>
        <taxon>Pseudomonadota</taxon>
        <taxon>Gammaproteobacteria</taxon>
        <taxon>Alteromonadales</taxon>
        <taxon>Colwelliaceae</taxon>
        <taxon>Colwellia</taxon>
    </lineage>
</organism>
<dbReference type="OrthoDB" id="244285at2"/>
<evidence type="ECO:0000313" key="2">
    <source>
        <dbReference type="EMBL" id="TWX68895.1"/>
    </source>
</evidence>
<dbReference type="InterPro" id="IPR038071">
    <property type="entry name" value="UROD/MetE-like_sf"/>
</dbReference>
<dbReference type="AlphaFoldDB" id="A0A5C6QIR2"/>
<comment type="caution">
    <text evidence="2">The sequence shown here is derived from an EMBL/GenBank/DDBJ whole genome shotgun (WGS) entry which is preliminary data.</text>
</comment>
<dbReference type="SUPFAM" id="SSF51726">
    <property type="entry name" value="UROD/MetE-like"/>
    <property type="match status" value="1"/>
</dbReference>